<reference evidence="3 4" key="1">
    <citation type="journal article" date="2020" name="G3 (Bethesda)">
        <title>Draft Genome of the Common Snapping Turtle, Chelydra serpentina, a Model for Phenotypic Plasticity in Reptiles.</title>
        <authorList>
            <person name="Das D."/>
            <person name="Singh S.K."/>
            <person name="Bierstedt J."/>
            <person name="Erickson A."/>
            <person name="Galli G.L.J."/>
            <person name="Crossley D.A. 2nd"/>
            <person name="Rhen T."/>
        </authorList>
    </citation>
    <scope>NUCLEOTIDE SEQUENCE [LARGE SCALE GENOMIC DNA]</scope>
    <source>
        <strain evidence="3">KW</strain>
    </source>
</reference>
<evidence type="ECO:0000313" key="4">
    <source>
        <dbReference type="Proteomes" id="UP000765507"/>
    </source>
</evidence>
<sequence>SQQTASSQHPTTTAAPRQTPPTTSQQTASSQHPTTTAAPPQTPLTASGDTSHSTAPADNTTASTPNSTTAAAPVSSRNPESASSRPLSPASPGPTNTSAAPAASSSETHSTEQPGPSNGTAASGSALPVPKPPALSQSPGLVAVICIFVAILLIAAGVVVVKLCHRREPAFKKLDEVPMGKMTEDSPFARYPPK</sequence>
<feature type="compositionally biased region" description="Polar residues" evidence="1">
    <location>
        <begin position="48"/>
        <end position="58"/>
    </location>
</feature>
<evidence type="ECO:0000313" key="3">
    <source>
        <dbReference type="EMBL" id="KAG6927760.1"/>
    </source>
</evidence>
<name>A0A8T1SG80_CHESE</name>
<comment type="caution">
    <text evidence="3">The sequence shown here is derived from an EMBL/GenBank/DDBJ whole genome shotgun (WGS) entry which is preliminary data.</text>
</comment>
<keyword evidence="2" id="KW-1133">Transmembrane helix</keyword>
<evidence type="ECO:0000256" key="2">
    <source>
        <dbReference type="SAM" id="Phobius"/>
    </source>
</evidence>
<proteinExistence type="predicted"/>
<accession>A0A8T1SG80</accession>
<feature type="transmembrane region" description="Helical" evidence="2">
    <location>
        <begin position="140"/>
        <end position="164"/>
    </location>
</feature>
<feature type="compositionally biased region" description="Low complexity" evidence="1">
    <location>
        <begin position="8"/>
        <end position="47"/>
    </location>
</feature>
<feature type="region of interest" description="Disordered" evidence="1">
    <location>
        <begin position="1"/>
        <end position="133"/>
    </location>
</feature>
<protein>
    <submittedName>
        <fullName evidence="3">Uncharacterized protein</fullName>
    </submittedName>
</protein>
<keyword evidence="4" id="KW-1185">Reference proteome</keyword>
<dbReference type="Proteomes" id="UP000765507">
    <property type="component" value="Unassembled WGS sequence"/>
</dbReference>
<dbReference type="AlphaFoldDB" id="A0A8T1SG80"/>
<keyword evidence="2" id="KW-0472">Membrane</keyword>
<keyword evidence="2" id="KW-0812">Transmembrane</keyword>
<feature type="compositionally biased region" description="Polar residues" evidence="1">
    <location>
        <begin position="112"/>
        <end position="123"/>
    </location>
</feature>
<dbReference type="EMBL" id="JAHGAV010000242">
    <property type="protein sequence ID" value="KAG6927760.1"/>
    <property type="molecule type" value="Genomic_DNA"/>
</dbReference>
<feature type="non-terminal residue" evidence="3">
    <location>
        <position position="1"/>
    </location>
</feature>
<dbReference type="OrthoDB" id="8961995at2759"/>
<feature type="compositionally biased region" description="Low complexity" evidence="1">
    <location>
        <begin position="59"/>
        <end position="108"/>
    </location>
</feature>
<gene>
    <name evidence="3" type="ORF">G0U57_009326</name>
</gene>
<evidence type="ECO:0000256" key="1">
    <source>
        <dbReference type="SAM" id="MobiDB-lite"/>
    </source>
</evidence>
<organism evidence="3 4">
    <name type="scientific">Chelydra serpentina</name>
    <name type="common">Snapping turtle</name>
    <name type="synonym">Testudo serpentina</name>
    <dbReference type="NCBI Taxonomy" id="8475"/>
    <lineage>
        <taxon>Eukaryota</taxon>
        <taxon>Metazoa</taxon>
        <taxon>Chordata</taxon>
        <taxon>Craniata</taxon>
        <taxon>Vertebrata</taxon>
        <taxon>Euteleostomi</taxon>
        <taxon>Archelosauria</taxon>
        <taxon>Testudinata</taxon>
        <taxon>Testudines</taxon>
        <taxon>Cryptodira</taxon>
        <taxon>Durocryptodira</taxon>
        <taxon>Americhelydia</taxon>
        <taxon>Chelydroidea</taxon>
        <taxon>Chelydridae</taxon>
        <taxon>Chelydra</taxon>
    </lineage>
</organism>